<proteinExistence type="predicted"/>
<evidence type="ECO:0008006" key="4">
    <source>
        <dbReference type="Google" id="ProtNLM"/>
    </source>
</evidence>
<organism evidence="2 3">
    <name type="scientific">Candidatus Daviesbacteria bacterium RIFCSPHIGHO2_12_FULL_43_11</name>
    <dbReference type="NCBI Taxonomy" id="1797780"/>
    <lineage>
        <taxon>Bacteria</taxon>
        <taxon>Candidatus Daviesiibacteriota</taxon>
    </lineage>
</organism>
<feature type="transmembrane region" description="Helical" evidence="1">
    <location>
        <begin position="28"/>
        <end position="46"/>
    </location>
</feature>
<gene>
    <name evidence="2" type="ORF">A3E45_00225</name>
</gene>
<feature type="transmembrane region" description="Helical" evidence="1">
    <location>
        <begin position="66"/>
        <end position="85"/>
    </location>
</feature>
<dbReference type="Pfam" id="PF07099">
    <property type="entry name" value="DUF1361"/>
    <property type="match status" value="1"/>
</dbReference>
<keyword evidence="1" id="KW-1133">Transmembrane helix</keyword>
<feature type="transmembrane region" description="Helical" evidence="1">
    <location>
        <begin position="105"/>
        <end position="123"/>
    </location>
</feature>
<feature type="transmembrane region" description="Helical" evidence="1">
    <location>
        <begin position="6"/>
        <end position="21"/>
    </location>
</feature>
<evidence type="ECO:0000256" key="1">
    <source>
        <dbReference type="SAM" id="Phobius"/>
    </source>
</evidence>
<comment type="caution">
    <text evidence="2">The sequence shown here is derived from an EMBL/GenBank/DDBJ whole genome shotgun (WGS) entry which is preliminary data.</text>
</comment>
<evidence type="ECO:0000313" key="3">
    <source>
        <dbReference type="Proteomes" id="UP000176405"/>
    </source>
</evidence>
<keyword evidence="1" id="KW-0812">Transmembrane</keyword>
<reference evidence="2 3" key="1">
    <citation type="journal article" date="2016" name="Nat. Commun.">
        <title>Thousands of microbial genomes shed light on interconnected biogeochemical processes in an aquifer system.</title>
        <authorList>
            <person name="Anantharaman K."/>
            <person name="Brown C.T."/>
            <person name="Hug L.A."/>
            <person name="Sharon I."/>
            <person name="Castelle C.J."/>
            <person name="Probst A.J."/>
            <person name="Thomas B.C."/>
            <person name="Singh A."/>
            <person name="Wilkins M.J."/>
            <person name="Karaoz U."/>
            <person name="Brodie E.L."/>
            <person name="Williams K.H."/>
            <person name="Hubbard S.S."/>
            <person name="Banfield J.F."/>
        </authorList>
    </citation>
    <scope>NUCLEOTIDE SEQUENCE [LARGE SCALE GENOMIC DNA]</scope>
</reference>
<evidence type="ECO:0000313" key="2">
    <source>
        <dbReference type="EMBL" id="OGE35716.1"/>
    </source>
</evidence>
<protein>
    <recommendedName>
        <fullName evidence="4">DUF1361 domain-containing protein</fullName>
    </recommendedName>
</protein>
<dbReference type="InterPro" id="IPR009793">
    <property type="entry name" value="DUF1361"/>
</dbReference>
<dbReference type="STRING" id="1797780.A3E45_00225"/>
<keyword evidence="1" id="KW-0472">Membrane</keyword>
<name>A0A1F5K454_9BACT</name>
<accession>A0A1F5K454</accession>
<sequence>MSLNVALALLGVIFGFLLLKSKTPPLRIIFFILWFLFVPNTIYLLTDLQYFPEQVVKLEFQYQILLVGQYLLIFLLGITTFLLGLYPLEKILKEHKVKDKNIHKVSIVIMSFLISFAVALGKIQRVSSWEVFTNPKETITGILATLNSSEVMLFVILFGVATSALYFSFRKLFKFV</sequence>
<dbReference type="Proteomes" id="UP000176405">
    <property type="component" value="Unassembled WGS sequence"/>
</dbReference>
<feature type="transmembrane region" description="Helical" evidence="1">
    <location>
        <begin position="151"/>
        <end position="169"/>
    </location>
</feature>
<dbReference type="AlphaFoldDB" id="A0A1F5K454"/>
<dbReference type="EMBL" id="MFDH01000018">
    <property type="protein sequence ID" value="OGE35716.1"/>
    <property type="molecule type" value="Genomic_DNA"/>
</dbReference>